<dbReference type="Proteomes" id="UP000322917">
    <property type="component" value="Unassembled WGS sequence"/>
</dbReference>
<dbReference type="Pfam" id="PF24072">
    <property type="entry name" value="T7_gp14"/>
    <property type="match status" value="1"/>
</dbReference>
<sequence length="192" mass="20926">MCWWASVAQAGLSIAGSVMNYQAQAQAAQAQGEAMAQQATYAIQSMNREFANYEIERRDAFDAAVQEITKTRLNAMQLNSQVEAAVAEEMAGGGRTADRIMRSVHADEARSVASIQDNYQRKSNEIDLNKETTLLSTKNYISGLKPPSAPSKLGLFLDVASAGVNAYTSGTMAKNDALSKGYKWDFWKGVVR</sequence>
<protein>
    <recommendedName>
        <fullName evidence="3">Internal virion protein B</fullName>
    </recommendedName>
</protein>
<dbReference type="EMBL" id="FQZD01000041">
    <property type="protein sequence ID" value="SHJ82654.1"/>
    <property type="molecule type" value="Genomic_DNA"/>
</dbReference>
<proteinExistence type="predicted"/>
<reference evidence="1 2" key="1">
    <citation type="submission" date="2016-11" db="EMBL/GenBank/DDBJ databases">
        <authorList>
            <person name="Varghese N."/>
            <person name="Submissions S."/>
        </authorList>
    </citation>
    <scope>NUCLEOTIDE SEQUENCE [LARGE SCALE GENOMIC DNA]</scope>
    <source>
        <strain evidence="1 2">DSM 15287</strain>
    </source>
</reference>
<name>A0A1M6MGS0_9FIRM</name>
<evidence type="ECO:0000313" key="2">
    <source>
        <dbReference type="Proteomes" id="UP000322917"/>
    </source>
</evidence>
<dbReference type="InterPro" id="IPR038996">
    <property type="entry name" value="Gp14"/>
</dbReference>
<dbReference type="AlphaFoldDB" id="A0A1M6MGS0"/>
<evidence type="ECO:0000313" key="1">
    <source>
        <dbReference type="EMBL" id="SHJ82654.1"/>
    </source>
</evidence>
<accession>A0A1M6MGS0</accession>
<gene>
    <name evidence="1" type="ORF">SAMN02745170_03433</name>
</gene>
<keyword evidence="2" id="KW-1185">Reference proteome</keyword>
<organism evidence="1 2">
    <name type="scientific">Propionispora hippei DSM 15287</name>
    <dbReference type="NCBI Taxonomy" id="1123003"/>
    <lineage>
        <taxon>Bacteria</taxon>
        <taxon>Bacillati</taxon>
        <taxon>Bacillota</taxon>
        <taxon>Negativicutes</taxon>
        <taxon>Selenomonadales</taxon>
        <taxon>Sporomusaceae</taxon>
        <taxon>Propionispora</taxon>
    </lineage>
</organism>
<evidence type="ECO:0008006" key="3">
    <source>
        <dbReference type="Google" id="ProtNLM"/>
    </source>
</evidence>